<feature type="transmembrane region" description="Helical" evidence="1">
    <location>
        <begin position="136"/>
        <end position="154"/>
    </location>
</feature>
<dbReference type="GO" id="GO:0005886">
    <property type="term" value="C:plasma membrane"/>
    <property type="evidence" value="ECO:0007669"/>
    <property type="project" value="TreeGrafter"/>
</dbReference>
<dbReference type="GO" id="GO:0042925">
    <property type="term" value="F:benzoate transmembrane transporter activity"/>
    <property type="evidence" value="ECO:0007669"/>
    <property type="project" value="InterPro"/>
</dbReference>
<dbReference type="RefSeq" id="WP_221483331.1">
    <property type="nucleotide sequence ID" value="NZ_JACHMO010000001.1"/>
</dbReference>
<organism evidence="2 3">
    <name type="scientific">Saccharothrix ecbatanensis</name>
    <dbReference type="NCBI Taxonomy" id="1105145"/>
    <lineage>
        <taxon>Bacteria</taxon>
        <taxon>Bacillati</taxon>
        <taxon>Actinomycetota</taxon>
        <taxon>Actinomycetes</taxon>
        <taxon>Pseudonocardiales</taxon>
        <taxon>Pseudonocardiaceae</taxon>
        <taxon>Saccharothrix</taxon>
    </lineage>
</organism>
<feature type="transmembrane region" description="Helical" evidence="1">
    <location>
        <begin position="262"/>
        <end position="286"/>
    </location>
</feature>
<proteinExistence type="predicted"/>
<dbReference type="PANTHER" id="PTHR30199">
    <property type="entry name" value="MFS FAMILY TRANSPORTER, PREDICTED SUBSTRATE BENZOATE"/>
    <property type="match status" value="1"/>
</dbReference>
<name>A0A7W9HFN3_9PSEU</name>
<dbReference type="InterPro" id="IPR004711">
    <property type="entry name" value="Benzoate_Transporter"/>
</dbReference>
<sequence length="404" mass="41352">MTDASGSTAVETRQPAGFFRDSSISAVVAGLIAVVVSYSGPMVVILTAAATGRLTDSQTTSWVWAVSLGSGLTCALLSLWTRQPIITAWSTPGAALLVTSLGQFTYAQVVGAYMVSAVAITLVGLTGVFGKLMSRVPGPIVSAMLAGILFTFGVDAFKALGVSPLVPAVVLVTYLVVKRFSARYAVLCALITGVIAAAVGGDLHLSAVRFDLARPEWTTPSFGLAAIIGIAVPMFMVTMASQNAPGLAVLRGAGYEPDDRKLIGTTGAVSVLLAPFGSHALNLAAITAAICTGPESHPDPRRRYPAGVFCGVFYIVVGLFGATLLALFTGLPKELVAAIAGIALLGALMGGLKGAMDDDKHREAALITFLVTASGLTIAGIGSAFWGLVFGVAAHLVLAARRKG</sequence>
<feature type="transmembrane region" description="Helical" evidence="1">
    <location>
        <begin position="24"/>
        <end position="50"/>
    </location>
</feature>
<feature type="transmembrane region" description="Helical" evidence="1">
    <location>
        <begin position="160"/>
        <end position="177"/>
    </location>
</feature>
<reference evidence="2 3" key="1">
    <citation type="submission" date="2020-08" db="EMBL/GenBank/DDBJ databases">
        <title>Sequencing the genomes of 1000 actinobacteria strains.</title>
        <authorList>
            <person name="Klenk H.-P."/>
        </authorList>
    </citation>
    <scope>NUCLEOTIDE SEQUENCE [LARGE SCALE GENOMIC DNA]</scope>
    <source>
        <strain evidence="2 3">DSM 45486</strain>
    </source>
</reference>
<keyword evidence="1" id="KW-0472">Membrane</keyword>
<feature type="transmembrane region" description="Helical" evidence="1">
    <location>
        <begin position="221"/>
        <end position="241"/>
    </location>
</feature>
<feature type="transmembrane region" description="Helical" evidence="1">
    <location>
        <begin position="106"/>
        <end position="129"/>
    </location>
</feature>
<evidence type="ECO:0000313" key="2">
    <source>
        <dbReference type="EMBL" id="MBB5801083.1"/>
    </source>
</evidence>
<evidence type="ECO:0000256" key="1">
    <source>
        <dbReference type="SAM" id="Phobius"/>
    </source>
</evidence>
<dbReference type="PANTHER" id="PTHR30199:SF0">
    <property type="entry name" value="INNER MEMBRANE PROTEIN YDCO"/>
    <property type="match status" value="1"/>
</dbReference>
<dbReference type="AlphaFoldDB" id="A0A7W9HFN3"/>
<gene>
    <name evidence="2" type="ORF">F4560_000851</name>
</gene>
<dbReference type="Proteomes" id="UP000552097">
    <property type="component" value="Unassembled WGS sequence"/>
</dbReference>
<keyword evidence="1" id="KW-0812">Transmembrane</keyword>
<feature type="transmembrane region" description="Helical" evidence="1">
    <location>
        <begin position="62"/>
        <end position="80"/>
    </location>
</feature>
<feature type="transmembrane region" description="Helical" evidence="1">
    <location>
        <begin position="306"/>
        <end position="328"/>
    </location>
</feature>
<keyword evidence="3" id="KW-1185">Reference proteome</keyword>
<comment type="caution">
    <text evidence="2">The sequence shown here is derived from an EMBL/GenBank/DDBJ whole genome shotgun (WGS) entry which is preliminary data.</text>
</comment>
<dbReference type="Pfam" id="PF03594">
    <property type="entry name" value="BenE"/>
    <property type="match status" value="1"/>
</dbReference>
<accession>A0A7W9HFN3</accession>
<feature type="transmembrane region" description="Helical" evidence="1">
    <location>
        <begin position="364"/>
        <end position="397"/>
    </location>
</feature>
<evidence type="ECO:0000313" key="3">
    <source>
        <dbReference type="Proteomes" id="UP000552097"/>
    </source>
</evidence>
<dbReference type="NCBIfam" id="TIGR00843">
    <property type="entry name" value="benE"/>
    <property type="match status" value="1"/>
</dbReference>
<dbReference type="EMBL" id="JACHMO010000001">
    <property type="protein sequence ID" value="MBB5801083.1"/>
    <property type="molecule type" value="Genomic_DNA"/>
</dbReference>
<feature type="transmembrane region" description="Helical" evidence="1">
    <location>
        <begin position="184"/>
        <end position="201"/>
    </location>
</feature>
<keyword evidence="1" id="KW-1133">Transmembrane helix</keyword>
<feature type="transmembrane region" description="Helical" evidence="1">
    <location>
        <begin position="335"/>
        <end position="352"/>
    </location>
</feature>
<protein>
    <submittedName>
        <fullName evidence="2">Benzoate membrane transport protein</fullName>
    </submittedName>
</protein>